<dbReference type="Proteomes" id="UP000828390">
    <property type="component" value="Unassembled WGS sequence"/>
</dbReference>
<keyword evidence="3" id="KW-1185">Reference proteome</keyword>
<sequence>MPEDLGGEKLAQEVDTVSGHPPYEYGQSLAVPESPPISLISHPTKVMLGIILNQLKI</sequence>
<feature type="compositionally biased region" description="Basic and acidic residues" evidence="1">
    <location>
        <begin position="1"/>
        <end position="12"/>
    </location>
</feature>
<protein>
    <submittedName>
        <fullName evidence="2">Uncharacterized protein</fullName>
    </submittedName>
</protein>
<name>A0A9D4ER88_DREPO</name>
<evidence type="ECO:0000313" key="3">
    <source>
        <dbReference type="Proteomes" id="UP000828390"/>
    </source>
</evidence>
<gene>
    <name evidence="2" type="ORF">DPMN_160512</name>
</gene>
<reference evidence="2" key="1">
    <citation type="journal article" date="2019" name="bioRxiv">
        <title>The Genome of the Zebra Mussel, Dreissena polymorpha: A Resource for Invasive Species Research.</title>
        <authorList>
            <person name="McCartney M.A."/>
            <person name="Auch B."/>
            <person name="Kono T."/>
            <person name="Mallez S."/>
            <person name="Zhang Y."/>
            <person name="Obille A."/>
            <person name="Becker A."/>
            <person name="Abrahante J.E."/>
            <person name="Garbe J."/>
            <person name="Badalamenti J.P."/>
            <person name="Herman A."/>
            <person name="Mangelson H."/>
            <person name="Liachko I."/>
            <person name="Sullivan S."/>
            <person name="Sone E.D."/>
            <person name="Koren S."/>
            <person name="Silverstein K.A.T."/>
            <person name="Beckman K.B."/>
            <person name="Gohl D.M."/>
        </authorList>
    </citation>
    <scope>NUCLEOTIDE SEQUENCE</scope>
    <source>
        <strain evidence="2">Duluth1</strain>
        <tissue evidence="2">Whole animal</tissue>
    </source>
</reference>
<accession>A0A9D4ER88</accession>
<organism evidence="2 3">
    <name type="scientific">Dreissena polymorpha</name>
    <name type="common">Zebra mussel</name>
    <name type="synonym">Mytilus polymorpha</name>
    <dbReference type="NCBI Taxonomy" id="45954"/>
    <lineage>
        <taxon>Eukaryota</taxon>
        <taxon>Metazoa</taxon>
        <taxon>Spiralia</taxon>
        <taxon>Lophotrochozoa</taxon>
        <taxon>Mollusca</taxon>
        <taxon>Bivalvia</taxon>
        <taxon>Autobranchia</taxon>
        <taxon>Heteroconchia</taxon>
        <taxon>Euheterodonta</taxon>
        <taxon>Imparidentia</taxon>
        <taxon>Neoheterodontei</taxon>
        <taxon>Myida</taxon>
        <taxon>Dreissenoidea</taxon>
        <taxon>Dreissenidae</taxon>
        <taxon>Dreissena</taxon>
    </lineage>
</organism>
<feature type="region of interest" description="Disordered" evidence="1">
    <location>
        <begin position="1"/>
        <end position="28"/>
    </location>
</feature>
<dbReference type="AlphaFoldDB" id="A0A9D4ER88"/>
<evidence type="ECO:0000313" key="2">
    <source>
        <dbReference type="EMBL" id="KAH3782595.1"/>
    </source>
</evidence>
<reference evidence="2" key="2">
    <citation type="submission" date="2020-11" db="EMBL/GenBank/DDBJ databases">
        <authorList>
            <person name="McCartney M.A."/>
            <person name="Auch B."/>
            <person name="Kono T."/>
            <person name="Mallez S."/>
            <person name="Becker A."/>
            <person name="Gohl D.M."/>
            <person name="Silverstein K.A.T."/>
            <person name="Koren S."/>
            <person name="Bechman K.B."/>
            <person name="Herman A."/>
            <person name="Abrahante J.E."/>
            <person name="Garbe J."/>
        </authorList>
    </citation>
    <scope>NUCLEOTIDE SEQUENCE</scope>
    <source>
        <strain evidence="2">Duluth1</strain>
        <tissue evidence="2">Whole animal</tissue>
    </source>
</reference>
<comment type="caution">
    <text evidence="2">The sequence shown here is derived from an EMBL/GenBank/DDBJ whole genome shotgun (WGS) entry which is preliminary data.</text>
</comment>
<dbReference type="EMBL" id="JAIWYP010000008">
    <property type="protein sequence ID" value="KAH3782595.1"/>
    <property type="molecule type" value="Genomic_DNA"/>
</dbReference>
<evidence type="ECO:0000256" key="1">
    <source>
        <dbReference type="SAM" id="MobiDB-lite"/>
    </source>
</evidence>
<proteinExistence type="predicted"/>